<feature type="compositionally biased region" description="Basic and acidic residues" evidence="1">
    <location>
        <begin position="310"/>
        <end position="319"/>
    </location>
</feature>
<comment type="caution">
    <text evidence="2">The sequence shown here is derived from an EMBL/GenBank/DDBJ whole genome shotgun (WGS) entry which is preliminary data.</text>
</comment>
<dbReference type="VEuPathDB" id="ToxoDB:BESB_021410"/>
<feature type="region of interest" description="Disordered" evidence="1">
    <location>
        <begin position="177"/>
        <end position="222"/>
    </location>
</feature>
<gene>
    <name evidence="2" type="ORF">BESB_021410</name>
</gene>
<proteinExistence type="predicted"/>
<dbReference type="EMBL" id="NWUJ01000012">
    <property type="protein sequence ID" value="PFH32200.1"/>
    <property type="molecule type" value="Genomic_DNA"/>
</dbReference>
<dbReference type="GeneID" id="40307202"/>
<feature type="compositionally biased region" description="Low complexity" evidence="1">
    <location>
        <begin position="85"/>
        <end position="97"/>
    </location>
</feature>
<keyword evidence="3" id="KW-1185">Reference proteome</keyword>
<evidence type="ECO:0000256" key="1">
    <source>
        <dbReference type="SAM" id="MobiDB-lite"/>
    </source>
</evidence>
<dbReference type="OrthoDB" id="333549at2759"/>
<evidence type="ECO:0000313" key="3">
    <source>
        <dbReference type="Proteomes" id="UP000224006"/>
    </source>
</evidence>
<feature type="compositionally biased region" description="Basic and acidic residues" evidence="1">
    <location>
        <begin position="182"/>
        <end position="199"/>
    </location>
</feature>
<protein>
    <submittedName>
        <fullName evidence="2">Uncharacterized protein</fullName>
    </submittedName>
</protein>
<feature type="compositionally biased region" description="Basic and acidic residues" evidence="1">
    <location>
        <begin position="98"/>
        <end position="107"/>
    </location>
</feature>
<organism evidence="2 3">
    <name type="scientific">Besnoitia besnoiti</name>
    <name type="common">Apicomplexan protozoan</name>
    <dbReference type="NCBI Taxonomy" id="94643"/>
    <lineage>
        <taxon>Eukaryota</taxon>
        <taxon>Sar</taxon>
        <taxon>Alveolata</taxon>
        <taxon>Apicomplexa</taxon>
        <taxon>Conoidasida</taxon>
        <taxon>Coccidia</taxon>
        <taxon>Eucoccidiorida</taxon>
        <taxon>Eimeriorina</taxon>
        <taxon>Sarcocystidae</taxon>
        <taxon>Besnoitia</taxon>
    </lineage>
</organism>
<feature type="region of interest" description="Disordered" evidence="1">
    <location>
        <begin position="71"/>
        <end position="107"/>
    </location>
</feature>
<dbReference type="RefSeq" id="XP_029216209.1">
    <property type="nucleotide sequence ID" value="XM_029360850.1"/>
</dbReference>
<reference evidence="2 3" key="1">
    <citation type="submission" date="2017-09" db="EMBL/GenBank/DDBJ databases">
        <title>Genome sequencing of Besnoitia besnoiti strain Bb-Ger1.</title>
        <authorList>
            <person name="Schares G."/>
            <person name="Venepally P."/>
            <person name="Lorenzi H.A."/>
        </authorList>
    </citation>
    <scope>NUCLEOTIDE SEQUENCE [LARGE SCALE GENOMIC DNA]</scope>
    <source>
        <strain evidence="2 3">Bb-Ger1</strain>
    </source>
</reference>
<feature type="region of interest" description="Disordered" evidence="1">
    <location>
        <begin position="303"/>
        <end position="333"/>
    </location>
</feature>
<dbReference type="Proteomes" id="UP000224006">
    <property type="component" value="Chromosome XI"/>
</dbReference>
<feature type="region of interest" description="Disordered" evidence="1">
    <location>
        <begin position="876"/>
        <end position="897"/>
    </location>
</feature>
<dbReference type="AlphaFoldDB" id="A0A2A9MA00"/>
<evidence type="ECO:0000313" key="2">
    <source>
        <dbReference type="EMBL" id="PFH32200.1"/>
    </source>
</evidence>
<sequence>MDRERAGFNADSWLLRIVNFDSLSYRDLIVPWWIIDPVDDRRPLTCCIRCVVCLAFPDDARKSPVEGACAQAEAPPPAQGPSYVAAGERAGGSAASERGGEADDLMKDGRTTQSLTYLLSQRNDASTTCGRTSSANEFTAVYRRQVIYCGSRAIEEQKQARHSGSRYYVQPNCLHSPCSKGAPRDVEPAELPAKREHTPQDLAQKAEPQSGMSARDTYNESRRGSWMETLRGRCTLSTPGKKAERHKKQDSEPGTGRVLTVYVGATDYSNSHAHVEFLAAIAHRREILRKQHQLVLEKVNGLAGAAGGSGRERDLRKQTTPEQAATMDSIHHGKHNDAFTPSGSCYQEQSVLTCWQARQAALEWMISSYSILPAHIIRDAETADYRVRSEGISPCNKLLPSLFALCVDSLNRMLFATLPSILEFQRSTTNGQLLCSLVCWSRARPPPRVALTFLLVSSSAEHSKQHAPTNNVVLQQSLTKAEISGIEPCMHTSLQPRESTGAATMDASAHSEDRSLPEKIWDKSEGPDYCPSDFRQRFPFVDMVLHRVFDVEDLYPLLPFIPEDVIAAVLCSRTLNRTDTEYRLTGLLSSWRRIRESKGRRFRSTAHYGHASGRRIRPQAARENSTSIAAGISCANGVGALAAGCGAFRRGPRYQASDNLGAPPGSCFVYCPDKRLLTYFSPGEILVWLHKRWRLVFVRLTRMQLKNGKGGYANEKRIDDCTSIESVHNGNSAPSATAHDEAVFSESFARSAHAVGSQPRPGEPCVLSEVTGGIVADRVLEVGTEGMTSGYASTSPDGRDRERAGEVVSSIGAGSHADVVRVGVHREDSIALDETAASGIPQIEERLQVVSTPVPADLPSVNWQHASPSRTFQVADLGSSADRSRMPTGSEGSGCMQAASQTGIDEEEEVANELPGSESPVSLGDLSHISLTDLPDLSPTWPDLHPAAVSRKPRTQRRLVNRLVYAPCRRWREVVGSGPQYARPEQQVRTFI</sequence>
<name>A0A2A9MA00_BESBE</name>
<dbReference type="KEGG" id="bbes:BESB_021410"/>
<accession>A0A2A9MA00</accession>